<evidence type="ECO:0000256" key="2">
    <source>
        <dbReference type="ARBA" id="ARBA00008640"/>
    </source>
</evidence>
<organism evidence="9 10">
    <name type="scientific">Kibdelosporangium aridum</name>
    <dbReference type="NCBI Taxonomy" id="2030"/>
    <lineage>
        <taxon>Bacteria</taxon>
        <taxon>Bacillati</taxon>
        <taxon>Actinomycetota</taxon>
        <taxon>Actinomycetes</taxon>
        <taxon>Pseudonocardiales</taxon>
        <taxon>Pseudonocardiaceae</taxon>
        <taxon>Kibdelosporangium</taxon>
    </lineage>
</organism>
<dbReference type="Proteomes" id="UP000287547">
    <property type="component" value="Unassembled WGS sequence"/>
</dbReference>
<evidence type="ECO:0000256" key="6">
    <source>
        <dbReference type="ARBA" id="ARBA00023136"/>
    </source>
</evidence>
<feature type="transmembrane region" description="Helical" evidence="7">
    <location>
        <begin position="38"/>
        <end position="59"/>
    </location>
</feature>
<keyword evidence="4 7" id="KW-0812">Transmembrane</keyword>
<evidence type="ECO:0000256" key="5">
    <source>
        <dbReference type="ARBA" id="ARBA00022989"/>
    </source>
</evidence>
<evidence type="ECO:0000313" key="10">
    <source>
        <dbReference type="Proteomes" id="UP000287547"/>
    </source>
</evidence>
<evidence type="ECO:0000256" key="1">
    <source>
        <dbReference type="ARBA" id="ARBA00004651"/>
    </source>
</evidence>
<feature type="domain" description="VTT" evidence="8">
    <location>
        <begin position="59"/>
        <end position="176"/>
    </location>
</feature>
<dbReference type="PANTHER" id="PTHR12677">
    <property type="entry name" value="GOLGI APPARATUS MEMBRANE PROTEIN TVP38-RELATED"/>
    <property type="match status" value="1"/>
</dbReference>
<protein>
    <recommendedName>
        <fullName evidence="7">TVP38/TMEM64 family membrane protein</fullName>
    </recommendedName>
</protein>
<feature type="transmembrane region" description="Helical" evidence="7">
    <location>
        <begin position="185"/>
        <end position="203"/>
    </location>
</feature>
<dbReference type="PANTHER" id="PTHR12677:SF59">
    <property type="entry name" value="GOLGI APPARATUS MEMBRANE PROTEIN TVP38-RELATED"/>
    <property type="match status" value="1"/>
</dbReference>
<dbReference type="RefSeq" id="WP_037260421.1">
    <property type="nucleotide sequence ID" value="NZ_QHKI01000001.1"/>
</dbReference>
<dbReference type="InterPro" id="IPR032816">
    <property type="entry name" value="VTT_dom"/>
</dbReference>
<sequence length="211" mass="21968">MTVFLRRFGLPLAGVAIFAAAFLVPGLPVEQVRAWTDAAGPLAPLMFVVIHIVVTILPFPRAVFTLSAGLLFGPVLGIVLAVVAATVSAVLAFLAVRALGRERIAGRLTHPAVRNIDRRLERRGWLAVGSLRLIAAVPFAIVNYCAGLSSVRVLPYVLATVIGILPSTISAAILGDALTGETDPVLLIVSGVFIALGVVGLIVDAKLAPKA</sequence>
<comment type="subcellular location">
    <subcellularLocation>
        <location evidence="1 7">Cell membrane</location>
        <topology evidence="1 7">Multi-pass membrane protein</topology>
    </subcellularLocation>
</comment>
<dbReference type="EMBL" id="QHKI01000001">
    <property type="protein sequence ID" value="RSM91610.1"/>
    <property type="molecule type" value="Genomic_DNA"/>
</dbReference>
<feature type="transmembrane region" description="Helical" evidence="7">
    <location>
        <begin position="124"/>
        <end position="146"/>
    </location>
</feature>
<evidence type="ECO:0000313" key="9">
    <source>
        <dbReference type="EMBL" id="RSM91610.1"/>
    </source>
</evidence>
<evidence type="ECO:0000256" key="7">
    <source>
        <dbReference type="RuleBase" id="RU366058"/>
    </source>
</evidence>
<dbReference type="Pfam" id="PF09335">
    <property type="entry name" value="VTT_dom"/>
    <property type="match status" value="1"/>
</dbReference>
<dbReference type="InterPro" id="IPR015414">
    <property type="entry name" value="TMEM64"/>
</dbReference>
<gene>
    <name evidence="9" type="ORF">DMH04_01095</name>
</gene>
<feature type="transmembrane region" description="Helical" evidence="7">
    <location>
        <begin position="71"/>
        <end position="96"/>
    </location>
</feature>
<proteinExistence type="inferred from homology"/>
<evidence type="ECO:0000256" key="3">
    <source>
        <dbReference type="ARBA" id="ARBA00022475"/>
    </source>
</evidence>
<dbReference type="AlphaFoldDB" id="A0A428ZU63"/>
<feature type="transmembrane region" description="Helical" evidence="7">
    <location>
        <begin position="153"/>
        <end position="173"/>
    </location>
</feature>
<keyword evidence="6 7" id="KW-0472">Membrane</keyword>
<accession>A0A428ZU63</accession>
<comment type="caution">
    <text evidence="9">The sequence shown here is derived from an EMBL/GenBank/DDBJ whole genome shotgun (WGS) entry which is preliminary data.</text>
</comment>
<keyword evidence="5 7" id="KW-1133">Transmembrane helix</keyword>
<comment type="similarity">
    <text evidence="2 7">Belongs to the TVP38/TMEM64 family.</text>
</comment>
<dbReference type="GO" id="GO:0005886">
    <property type="term" value="C:plasma membrane"/>
    <property type="evidence" value="ECO:0007669"/>
    <property type="project" value="UniProtKB-SubCell"/>
</dbReference>
<evidence type="ECO:0000259" key="8">
    <source>
        <dbReference type="Pfam" id="PF09335"/>
    </source>
</evidence>
<reference evidence="9 10" key="1">
    <citation type="submission" date="2018-05" db="EMBL/GenBank/DDBJ databases">
        <title>Evolution of GPA BGCs.</title>
        <authorList>
            <person name="Waglechner N."/>
            <person name="Wright G.D."/>
        </authorList>
    </citation>
    <scope>NUCLEOTIDE SEQUENCE [LARGE SCALE GENOMIC DNA]</scope>
    <source>
        <strain evidence="9 10">A82846</strain>
    </source>
</reference>
<name>A0A428ZU63_KIBAR</name>
<evidence type="ECO:0000256" key="4">
    <source>
        <dbReference type="ARBA" id="ARBA00022692"/>
    </source>
</evidence>
<keyword evidence="3 7" id="KW-1003">Cell membrane</keyword>
<dbReference type="OrthoDB" id="5242213at2"/>